<feature type="domain" description="Metallo-beta-lactamase" evidence="2">
    <location>
        <begin position="100"/>
        <end position="302"/>
    </location>
</feature>
<name>A0A7H4M3N2_9ENTR</name>
<accession>A0A7H4M3N2</accession>
<dbReference type="InterPro" id="IPR036866">
    <property type="entry name" value="RibonucZ/Hydroxyglut_hydro"/>
</dbReference>
<gene>
    <name evidence="3" type="ORF">NCTC11694_04267</name>
</gene>
<dbReference type="Gene3D" id="3.60.15.10">
    <property type="entry name" value="Ribonuclease Z/Hydroxyacylglutathione hydrolase-like"/>
    <property type="match status" value="1"/>
</dbReference>
<keyword evidence="1" id="KW-0378">Hydrolase</keyword>
<reference evidence="3 4" key="1">
    <citation type="submission" date="2018-06" db="EMBL/GenBank/DDBJ databases">
        <authorList>
            <consortium name="Pathogen Informatics"/>
            <person name="Doyle S."/>
        </authorList>
    </citation>
    <scope>NUCLEOTIDE SEQUENCE [LARGE SCALE GENOMIC DNA]</scope>
    <source>
        <strain evidence="3 4">NCTC11694</strain>
    </source>
</reference>
<evidence type="ECO:0000313" key="3">
    <source>
        <dbReference type="EMBL" id="STR43008.1"/>
    </source>
</evidence>
<dbReference type="EMBL" id="UGJR01000002">
    <property type="protein sequence ID" value="STR43008.1"/>
    <property type="molecule type" value="Genomic_DNA"/>
</dbReference>
<proteinExistence type="predicted"/>
<dbReference type="PANTHER" id="PTHR43546">
    <property type="entry name" value="UPF0173 METAL-DEPENDENT HYDROLASE MJ1163-RELATED"/>
    <property type="match status" value="1"/>
</dbReference>
<organism evidence="3 4">
    <name type="scientific">Klebsiella michiganensis</name>
    <dbReference type="NCBI Taxonomy" id="1134687"/>
    <lineage>
        <taxon>Bacteria</taxon>
        <taxon>Pseudomonadati</taxon>
        <taxon>Pseudomonadota</taxon>
        <taxon>Gammaproteobacteria</taxon>
        <taxon>Enterobacterales</taxon>
        <taxon>Enterobacteriaceae</taxon>
        <taxon>Klebsiella/Raoultella group</taxon>
        <taxon>Klebsiella</taxon>
    </lineage>
</organism>
<comment type="caution">
    <text evidence="3">The sequence shown here is derived from an EMBL/GenBank/DDBJ whole genome shotgun (WGS) entry which is preliminary data.</text>
</comment>
<protein>
    <submittedName>
        <fullName evidence="3">Putative beta-lactamase-like protein</fullName>
    </submittedName>
</protein>
<dbReference type="GO" id="GO:0016787">
    <property type="term" value="F:hydrolase activity"/>
    <property type="evidence" value="ECO:0007669"/>
    <property type="project" value="UniProtKB-KW"/>
</dbReference>
<dbReference type="PANTHER" id="PTHR43546:SF9">
    <property type="entry name" value="L-ASCORBATE-6-PHOSPHATE LACTONASE ULAG-RELATED"/>
    <property type="match status" value="1"/>
</dbReference>
<dbReference type="Proteomes" id="UP000255050">
    <property type="component" value="Unassembled WGS sequence"/>
</dbReference>
<sequence length="339" mass="37275">MLKPWGVCQNLDIVHIGGGEFLFHRSHCSSKLSVQHTIAGSLWQPSQIGPISSFIAQTPILRQACGTYDVQQMTAKRNEHHEITHVRNATQLIDYAGKKFLIDPMLSAKGAWAGFAGTARSELRNPLVELPFSIETIVDVDAVIVTHTHQDHWDEAAIAAIPKTLPVYVQHDADGQLLRGQGFCDIRLLSEDSAFADVALVKTTSGQHGSDRTYAVPAMAERLGEACGVVLRHPQEKTLWLVGDTIWRDAVEADMLRLRPDVVVLNAGYAHVIGFGPIIMGKEDVLKAHFVLPEAKIVASHMDAVNHCLLSRDELRQYVADNQIAEAVSIPQDGESMVF</sequence>
<evidence type="ECO:0000259" key="2">
    <source>
        <dbReference type="Pfam" id="PF12706"/>
    </source>
</evidence>
<dbReference type="InterPro" id="IPR001279">
    <property type="entry name" value="Metallo-B-lactamas"/>
</dbReference>
<dbReference type="Pfam" id="PF12706">
    <property type="entry name" value="Lactamase_B_2"/>
    <property type="match status" value="1"/>
</dbReference>
<dbReference type="InterPro" id="IPR050114">
    <property type="entry name" value="UPF0173_UPF0282_UlaG_hydrolase"/>
</dbReference>
<dbReference type="AlphaFoldDB" id="A0A7H4M3N2"/>
<evidence type="ECO:0000256" key="1">
    <source>
        <dbReference type="ARBA" id="ARBA00022801"/>
    </source>
</evidence>
<dbReference type="SUPFAM" id="SSF56281">
    <property type="entry name" value="Metallo-hydrolase/oxidoreductase"/>
    <property type="match status" value="1"/>
</dbReference>
<evidence type="ECO:0000313" key="4">
    <source>
        <dbReference type="Proteomes" id="UP000255050"/>
    </source>
</evidence>